<sequence>MLNQQRIDQQETLRNEYQQTRPISQQFVYTSGVQQGPYVGQQVQQEEFVFDGRNQAFNQQGVQFPNNFVTAQVTNYPTINPCNPCQASPLHMQIVVVNREEIEAPWRLECEYLQSVITELESRQLETKIVEKVIEKEKIVKDTESITQLENELNRLRLSNQQDVSDLRRQISELQMQNANLNSQLKQKDQELLLIKTSSSSSESRYRQLETELQNWKNQCRSKDQELAMLRDQIQDLQDANSKLSMELSSLKLIIQQKDNELEKYRITSLELRSAASESRDAQSRIKELEMEVNNLKSLLYQRTTECEDLRNQLALNDKEYSSKLNQYRFQISDLEQEILRLKTEIEKLRQMLANKDHEIEDLHLRIQYLEEQGTTVVQEKVTFLSSEIEVWKQKFIKINHDYNECQEQLMMAQAELEALQKQQKKEVVVEKRTVTRSTVGSSSIQKQY</sequence>
<dbReference type="Proteomes" id="UP000688137">
    <property type="component" value="Unassembled WGS sequence"/>
</dbReference>
<proteinExistence type="predicted"/>
<name>A0A8S1JM82_PARPR</name>
<dbReference type="OMA" id="VPFVGQQ"/>
<evidence type="ECO:0000313" key="3">
    <source>
        <dbReference type="Proteomes" id="UP000688137"/>
    </source>
</evidence>
<feature type="coiled-coil region" evidence="1">
    <location>
        <begin position="139"/>
        <end position="247"/>
    </location>
</feature>
<organism evidence="2 3">
    <name type="scientific">Paramecium primaurelia</name>
    <dbReference type="NCBI Taxonomy" id="5886"/>
    <lineage>
        <taxon>Eukaryota</taxon>
        <taxon>Sar</taxon>
        <taxon>Alveolata</taxon>
        <taxon>Ciliophora</taxon>
        <taxon>Intramacronucleata</taxon>
        <taxon>Oligohymenophorea</taxon>
        <taxon>Peniculida</taxon>
        <taxon>Parameciidae</taxon>
        <taxon>Paramecium</taxon>
    </lineage>
</organism>
<keyword evidence="1" id="KW-0175">Coiled coil</keyword>
<evidence type="ECO:0000313" key="2">
    <source>
        <dbReference type="EMBL" id="CAD8043303.1"/>
    </source>
</evidence>
<dbReference type="EMBL" id="CAJJDM010000001">
    <property type="protein sequence ID" value="CAD8043303.1"/>
    <property type="molecule type" value="Genomic_DNA"/>
</dbReference>
<feature type="coiled-coil region" evidence="1">
    <location>
        <begin position="272"/>
        <end position="299"/>
    </location>
</feature>
<keyword evidence="3" id="KW-1185">Reference proteome</keyword>
<evidence type="ECO:0000256" key="1">
    <source>
        <dbReference type="SAM" id="Coils"/>
    </source>
</evidence>
<accession>A0A8S1JM82</accession>
<dbReference type="AlphaFoldDB" id="A0A8S1JM82"/>
<comment type="caution">
    <text evidence="2">The sequence shown here is derived from an EMBL/GenBank/DDBJ whole genome shotgun (WGS) entry which is preliminary data.</text>
</comment>
<feature type="coiled-coil region" evidence="1">
    <location>
        <begin position="325"/>
        <end position="373"/>
    </location>
</feature>
<reference evidence="2" key="1">
    <citation type="submission" date="2021-01" db="EMBL/GenBank/DDBJ databases">
        <authorList>
            <consortium name="Genoscope - CEA"/>
            <person name="William W."/>
        </authorList>
    </citation>
    <scope>NUCLEOTIDE SEQUENCE</scope>
</reference>
<protein>
    <submittedName>
        <fullName evidence="2">Uncharacterized protein</fullName>
    </submittedName>
</protein>
<gene>
    <name evidence="2" type="ORF">PPRIM_AZ9-3.1.T0040527</name>
</gene>